<evidence type="ECO:0000256" key="5">
    <source>
        <dbReference type="ARBA" id="ARBA00023014"/>
    </source>
</evidence>
<dbReference type="InterPro" id="IPR051198">
    <property type="entry name" value="BchE-like"/>
</dbReference>
<evidence type="ECO:0000313" key="9">
    <source>
        <dbReference type="Proteomes" id="UP001596091"/>
    </source>
</evidence>
<keyword evidence="2" id="KW-0949">S-adenosyl-L-methionine</keyword>
<dbReference type="InterPro" id="IPR034466">
    <property type="entry name" value="Methyltransferase_Class_B"/>
</dbReference>
<reference evidence="9" key="1">
    <citation type="journal article" date="2019" name="Int. J. Syst. Evol. Microbiol.">
        <title>The Global Catalogue of Microorganisms (GCM) 10K type strain sequencing project: providing services to taxonomists for standard genome sequencing and annotation.</title>
        <authorList>
            <consortium name="The Broad Institute Genomics Platform"/>
            <consortium name="The Broad Institute Genome Sequencing Center for Infectious Disease"/>
            <person name="Wu L."/>
            <person name="Ma J."/>
        </authorList>
    </citation>
    <scope>NUCLEOTIDE SEQUENCE [LARGE SCALE GENOMIC DNA]</scope>
    <source>
        <strain evidence="9">JCM 4087</strain>
    </source>
</reference>
<evidence type="ECO:0000256" key="2">
    <source>
        <dbReference type="ARBA" id="ARBA00022691"/>
    </source>
</evidence>
<evidence type="ECO:0000256" key="4">
    <source>
        <dbReference type="ARBA" id="ARBA00023004"/>
    </source>
</evidence>
<dbReference type="PANTHER" id="PTHR43409">
    <property type="entry name" value="ANAEROBIC MAGNESIUM-PROTOPORPHYRIN IX MONOMETHYL ESTER CYCLASE-RELATED"/>
    <property type="match status" value="1"/>
</dbReference>
<dbReference type="InterPro" id="IPR007197">
    <property type="entry name" value="rSAM"/>
</dbReference>
<dbReference type="PROSITE" id="PS51332">
    <property type="entry name" value="B12_BINDING"/>
    <property type="match status" value="1"/>
</dbReference>
<sequence length="508" mass="57785">MRVLFLNPPFHPRFSREQRSPAVTKSGTLYYPKWLATAAGVAIKNGHEVDLVDAPAAEYSVQTVLDRIAAKNIEAVVCDTSTPSIINDVHVIEQLVAARPNLHVLMVGRHVSSLPRETLAMSNSLQAVAIREYEYTVRDWLEAKACGADLSDVDGLVWRRSATGEVVHNKQREAIHNLDELPFVSEVYKRFLHTPDYFYGHSLWPLVVFDTSRGCPYHCSFCVYPQTFSGHTMRYRSVSNVADEFEFVAREMPEVKTVMLEDDTFIVSKPRTLELANELIRRGNKLPFDANCRADIGSDVEFLSTVHKAGARLFCVGFESGDVEVIKGMHKNNDDRRDSKYHDEAHRFVRRCQDAGIMVHGCFMVGNLNETPASMEKTLNFAKKLRPDTAQFFPIMVYPGTVAYQEAKKREYIQIEDWNAWLTKDGLHNSVVTLPNITHEQLVSFCDRARRSFYLAPSYLAYKLKQSLKDRRELQRNLKGFITLSKYLLRGSQHKKTDVTAKQGEVAA</sequence>
<name>A0ABW1EPW7_9BACT</name>
<evidence type="ECO:0000313" key="8">
    <source>
        <dbReference type="EMBL" id="MFC5864988.1"/>
    </source>
</evidence>
<dbReference type="SMART" id="SM00729">
    <property type="entry name" value="Elp3"/>
    <property type="match status" value="1"/>
</dbReference>
<dbReference type="Gene3D" id="3.80.30.20">
    <property type="entry name" value="tm_1862 like domain"/>
    <property type="match status" value="1"/>
</dbReference>
<comment type="caution">
    <text evidence="8">The sequence shown here is derived from an EMBL/GenBank/DDBJ whole genome shotgun (WGS) entry which is preliminary data.</text>
</comment>
<dbReference type="InterPro" id="IPR006638">
    <property type="entry name" value="Elp3/MiaA/NifB-like_rSAM"/>
</dbReference>
<dbReference type="SFLD" id="SFLDS00029">
    <property type="entry name" value="Radical_SAM"/>
    <property type="match status" value="1"/>
</dbReference>
<keyword evidence="9" id="KW-1185">Reference proteome</keyword>
<feature type="domain" description="B12-binding" evidence="6">
    <location>
        <begin position="18"/>
        <end position="151"/>
    </location>
</feature>
<organism evidence="8 9">
    <name type="scientific">Acidicapsa dinghuensis</name>
    <dbReference type="NCBI Taxonomy" id="2218256"/>
    <lineage>
        <taxon>Bacteria</taxon>
        <taxon>Pseudomonadati</taxon>
        <taxon>Acidobacteriota</taxon>
        <taxon>Terriglobia</taxon>
        <taxon>Terriglobales</taxon>
        <taxon>Acidobacteriaceae</taxon>
        <taxon>Acidicapsa</taxon>
    </lineage>
</organism>
<dbReference type="SFLD" id="SFLDG01082">
    <property type="entry name" value="B12-binding_domain_containing"/>
    <property type="match status" value="1"/>
</dbReference>
<dbReference type="EMBL" id="JBHSPH010000010">
    <property type="protein sequence ID" value="MFC5864988.1"/>
    <property type="molecule type" value="Genomic_DNA"/>
</dbReference>
<dbReference type="PROSITE" id="PS51918">
    <property type="entry name" value="RADICAL_SAM"/>
    <property type="match status" value="1"/>
</dbReference>
<evidence type="ECO:0000256" key="3">
    <source>
        <dbReference type="ARBA" id="ARBA00022723"/>
    </source>
</evidence>
<feature type="domain" description="Radical SAM core" evidence="7">
    <location>
        <begin position="201"/>
        <end position="435"/>
    </location>
</feature>
<dbReference type="Proteomes" id="UP001596091">
    <property type="component" value="Unassembled WGS sequence"/>
</dbReference>
<proteinExistence type="predicted"/>
<accession>A0ABW1EPW7</accession>
<evidence type="ECO:0000259" key="7">
    <source>
        <dbReference type="PROSITE" id="PS51918"/>
    </source>
</evidence>
<keyword evidence="5" id="KW-0411">Iron-sulfur</keyword>
<protein>
    <submittedName>
        <fullName evidence="8">B12-binding domain-containing radical SAM protein</fullName>
    </submittedName>
</protein>
<gene>
    <name evidence="8" type="ORF">ACFPT7_21955</name>
</gene>
<dbReference type="InterPro" id="IPR006158">
    <property type="entry name" value="Cobalamin-bd"/>
</dbReference>
<comment type="cofactor">
    <cofactor evidence="1">
        <name>[4Fe-4S] cluster</name>
        <dbReference type="ChEBI" id="CHEBI:49883"/>
    </cofactor>
</comment>
<dbReference type="SUPFAM" id="SSF102114">
    <property type="entry name" value="Radical SAM enzymes"/>
    <property type="match status" value="1"/>
</dbReference>
<dbReference type="InterPro" id="IPR058240">
    <property type="entry name" value="rSAM_sf"/>
</dbReference>
<dbReference type="SFLD" id="SFLDG01123">
    <property type="entry name" value="methyltransferase_(Class_B)"/>
    <property type="match status" value="1"/>
</dbReference>
<keyword evidence="3" id="KW-0479">Metal-binding</keyword>
<dbReference type="CDD" id="cd01335">
    <property type="entry name" value="Radical_SAM"/>
    <property type="match status" value="1"/>
</dbReference>
<dbReference type="Pfam" id="PF02310">
    <property type="entry name" value="B12-binding"/>
    <property type="match status" value="1"/>
</dbReference>
<dbReference type="Pfam" id="PF04055">
    <property type="entry name" value="Radical_SAM"/>
    <property type="match status" value="1"/>
</dbReference>
<dbReference type="PANTHER" id="PTHR43409:SF16">
    <property type="entry name" value="SLR0320 PROTEIN"/>
    <property type="match status" value="1"/>
</dbReference>
<dbReference type="InterPro" id="IPR023404">
    <property type="entry name" value="rSAM_horseshoe"/>
</dbReference>
<dbReference type="RefSeq" id="WP_263332176.1">
    <property type="nucleotide sequence ID" value="NZ_JAGSYH010000001.1"/>
</dbReference>
<evidence type="ECO:0000256" key="1">
    <source>
        <dbReference type="ARBA" id="ARBA00001966"/>
    </source>
</evidence>
<keyword evidence="4" id="KW-0408">Iron</keyword>
<evidence type="ECO:0000259" key="6">
    <source>
        <dbReference type="PROSITE" id="PS51332"/>
    </source>
</evidence>